<dbReference type="InterPro" id="IPR013096">
    <property type="entry name" value="Cupin_2"/>
</dbReference>
<dbReference type="InterPro" id="IPR009057">
    <property type="entry name" value="Homeodomain-like_sf"/>
</dbReference>
<dbReference type="PROSITE" id="PS01124">
    <property type="entry name" value="HTH_ARAC_FAMILY_2"/>
    <property type="match status" value="1"/>
</dbReference>
<dbReference type="Pfam" id="PF07883">
    <property type="entry name" value="Cupin_2"/>
    <property type="match status" value="1"/>
</dbReference>
<dbReference type="Gene3D" id="2.60.120.10">
    <property type="entry name" value="Jelly Rolls"/>
    <property type="match status" value="1"/>
</dbReference>
<dbReference type="SUPFAM" id="SSF46689">
    <property type="entry name" value="Homeodomain-like"/>
    <property type="match status" value="2"/>
</dbReference>
<sequence length="293" mass="34711">MFIQKKEYLKQEYQTFRDYSMYVERVTVNQDFMEHTHEFDEIVIVVSGSGEHLVEQQVYRLGRGDVFVIKGDVKHGFRNNKDLKMINIMYDPRLLFGENEEIRFIEGFDYMFLIQPEWLPHLAYPYRVTMEDETVKVVEQLADFLIEQLRDARGQYYVAVKYGVKTLISYIANNYRTEQHLSDRMKILASAIHYIRSNLNMPIKVADIAKSVTISPRQLERVFSEECGMSPIEYLTELRLKHARTILMNTQRPIRIVAEESGFEDPSYFARVYKKRFHLSPSQTRKQNGEMSE</sequence>
<dbReference type="AlphaFoldDB" id="A0A4P6LWV8"/>
<gene>
    <name evidence="5" type="primary">rhaR_5</name>
    <name evidence="5" type="ORF">PMF13cell1_02156</name>
</gene>
<dbReference type="GO" id="GO:0043565">
    <property type="term" value="F:sequence-specific DNA binding"/>
    <property type="evidence" value="ECO:0007669"/>
    <property type="project" value="InterPro"/>
</dbReference>
<dbReference type="SMART" id="SM00342">
    <property type="entry name" value="HTH_ARAC"/>
    <property type="match status" value="1"/>
</dbReference>
<dbReference type="InterPro" id="IPR018060">
    <property type="entry name" value="HTH_AraC"/>
</dbReference>
<dbReference type="RefSeq" id="WP_130180707.1">
    <property type="nucleotide sequence ID" value="NZ_CP035945.1"/>
</dbReference>
<reference evidence="5 6" key="1">
    <citation type="submission" date="2019-01" db="EMBL/GenBank/DDBJ databases">
        <title>PMF-metabolizing Aryl O-demethylase.</title>
        <authorList>
            <person name="Kim M."/>
        </authorList>
    </citation>
    <scope>NUCLEOTIDE SEQUENCE [LARGE SCALE GENOMIC DNA]</scope>
    <source>
        <strain evidence="5 6">PMF1</strain>
    </source>
</reference>
<accession>A0A4P6LWV8</accession>
<dbReference type="GO" id="GO:0003700">
    <property type="term" value="F:DNA-binding transcription factor activity"/>
    <property type="evidence" value="ECO:0007669"/>
    <property type="project" value="InterPro"/>
</dbReference>
<keyword evidence="3" id="KW-0804">Transcription</keyword>
<proteinExistence type="predicted"/>
<evidence type="ECO:0000259" key="4">
    <source>
        <dbReference type="PROSITE" id="PS01124"/>
    </source>
</evidence>
<dbReference type="Pfam" id="PF12833">
    <property type="entry name" value="HTH_18"/>
    <property type="match status" value="1"/>
</dbReference>
<dbReference type="PANTHER" id="PTHR43280">
    <property type="entry name" value="ARAC-FAMILY TRANSCRIPTIONAL REGULATOR"/>
    <property type="match status" value="1"/>
</dbReference>
<feature type="domain" description="HTH araC/xylS-type" evidence="4">
    <location>
        <begin position="189"/>
        <end position="287"/>
    </location>
</feature>
<dbReference type="PRINTS" id="PR00032">
    <property type="entry name" value="HTHARAC"/>
</dbReference>
<dbReference type="InterPro" id="IPR020449">
    <property type="entry name" value="Tscrpt_reg_AraC-type_HTH"/>
</dbReference>
<dbReference type="Proteomes" id="UP000289794">
    <property type="component" value="Chromosome"/>
</dbReference>
<dbReference type="InterPro" id="IPR011051">
    <property type="entry name" value="RmlC_Cupin_sf"/>
</dbReference>
<name>A0A4P6LWV8_9FIRM</name>
<dbReference type="Gene3D" id="1.10.10.60">
    <property type="entry name" value="Homeodomain-like"/>
    <property type="match status" value="2"/>
</dbReference>
<organism evidence="5 6">
    <name type="scientific">Blautia producta</name>
    <dbReference type="NCBI Taxonomy" id="33035"/>
    <lineage>
        <taxon>Bacteria</taxon>
        <taxon>Bacillati</taxon>
        <taxon>Bacillota</taxon>
        <taxon>Clostridia</taxon>
        <taxon>Lachnospirales</taxon>
        <taxon>Lachnospiraceae</taxon>
        <taxon>Blautia</taxon>
    </lineage>
</organism>
<evidence type="ECO:0000313" key="6">
    <source>
        <dbReference type="Proteomes" id="UP000289794"/>
    </source>
</evidence>
<evidence type="ECO:0000256" key="1">
    <source>
        <dbReference type="ARBA" id="ARBA00023015"/>
    </source>
</evidence>
<evidence type="ECO:0000256" key="2">
    <source>
        <dbReference type="ARBA" id="ARBA00023125"/>
    </source>
</evidence>
<dbReference type="InterPro" id="IPR014710">
    <property type="entry name" value="RmlC-like_jellyroll"/>
</dbReference>
<dbReference type="EMBL" id="CP035945">
    <property type="protein sequence ID" value="QBE96609.1"/>
    <property type="molecule type" value="Genomic_DNA"/>
</dbReference>
<keyword evidence="1" id="KW-0805">Transcription regulation</keyword>
<keyword evidence="2" id="KW-0238">DNA-binding</keyword>
<evidence type="ECO:0000256" key="3">
    <source>
        <dbReference type="ARBA" id="ARBA00023163"/>
    </source>
</evidence>
<dbReference type="PANTHER" id="PTHR43280:SF28">
    <property type="entry name" value="HTH-TYPE TRANSCRIPTIONAL ACTIVATOR RHAS"/>
    <property type="match status" value="1"/>
</dbReference>
<evidence type="ECO:0000313" key="5">
    <source>
        <dbReference type="EMBL" id="QBE96609.1"/>
    </source>
</evidence>
<dbReference type="KEGG" id="bpro:PMF13cell1_02156"/>
<dbReference type="SUPFAM" id="SSF51182">
    <property type="entry name" value="RmlC-like cupins"/>
    <property type="match status" value="1"/>
</dbReference>
<protein>
    <submittedName>
        <fullName evidence="5">HTH-type transcriptional activator RhaR</fullName>
    </submittedName>
</protein>